<evidence type="ECO:0000313" key="3">
    <source>
        <dbReference type="Proteomes" id="UP000321234"/>
    </source>
</evidence>
<dbReference type="EMBL" id="VKAC01000007">
    <property type="protein sequence ID" value="TXR55841.1"/>
    <property type="molecule type" value="Genomic_DNA"/>
</dbReference>
<organism evidence="2 3">
    <name type="scientific">Quadrisphaera setariae</name>
    <dbReference type="NCBI Taxonomy" id="2593304"/>
    <lineage>
        <taxon>Bacteria</taxon>
        <taxon>Bacillati</taxon>
        <taxon>Actinomycetota</taxon>
        <taxon>Actinomycetes</taxon>
        <taxon>Kineosporiales</taxon>
        <taxon>Kineosporiaceae</taxon>
        <taxon>Quadrisphaera</taxon>
    </lineage>
</organism>
<feature type="transmembrane region" description="Helical" evidence="1">
    <location>
        <begin position="113"/>
        <end position="134"/>
    </location>
</feature>
<evidence type="ECO:0008006" key="4">
    <source>
        <dbReference type="Google" id="ProtNLM"/>
    </source>
</evidence>
<reference evidence="2 3" key="1">
    <citation type="submission" date="2019-07" db="EMBL/GenBank/DDBJ databases">
        <title>Quadrisphaera sp. strain DD2A genome sequencing and assembly.</title>
        <authorList>
            <person name="Kim I."/>
        </authorList>
    </citation>
    <scope>NUCLEOTIDE SEQUENCE [LARGE SCALE GENOMIC DNA]</scope>
    <source>
        <strain evidence="2 3">DD2A</strain>
    </source>
</reference>
<dbReference type="OrthoDB" id="3426404at2"/>
<feature type="transmembrane region" description="Helical" evidence="1">
    <location>
        <begin position="146"/>
        <end position="167"/>
    </location>
</feature>
<accession>A0A5C8ZF98</accession>
<protein>
    <recommendedName>
        <fullName evidence="4">Membrane protein DedA, SNARE-associated domain</fullName>
    </recommendedName>
</protein>
<gene>
    <name evidence="2" type="ORF">FMM08_13600</name>
</gene>
<evidence type="ECO:0000313" key="2">
    <source>
        <dbReference type="EMBL" id="TXR55841.1"/>
    </source>
</evidence>
<comment type="caution">
    <text evidence="2">The sequence shown here is derived from an EMBL/GenBank/DDBJ whole genome shotgun (WGS) entry which is preliminary data.</text>
</comment>
<dbReference type="AlphaFoldDB" id="A0A5C8ZF98"/>
<name>A0A5C8ZF98_9ACTN</name>
<keyword evidence="1" id="KW-0812">Transmembrane</keyword>
<dbReference type="Proteomes" id="UP000321234">
    <property type="component" value="Unassembled WGS sequence"/>
</dbReference>
<proteinExistence type="predicted"/>
<sequence>MPAWTDGAPFWALFAFFFAVAAVRTQATYWLARLVATWSVGEPTGGRETRKERPRWVVLAGGWLRRVSSGRGTRAVERWGLLAVPASFLATGTKTAVNGAAGLLRMPYGRYTAAMLVGCALHATIYATVGWAAWTAALSAATGSAWGAAALTALALVVVVLVVRAVVRARQRSGTR</sequence>
<dbReference type="RefSeq" id="WP_147926897.1">
    <property type="nucleotide sequence ID" value="NZ_VKAC01000007.1"/>
</dbReference>
<feature type="transmembrane region" description="Helical" evidence="1">
    <location>
        <begin position="12"/>
        <end position="32"/>
    </location>
</feature>
<keyword evidence="3" id="KW-1185">Reference proteome</keyword>
<keyword evidence="1" id="KW-1133">Transmembrane helix</keyword>
<keyword evidence="1" id="KW-0472">Membrane</keyword>
<evidence type="ECO:0000256" key="1">
    <source>
        <dbReference type="SAM" id="Phobius"/>
    </source>
</evidence>